<dbReference type="EMBL" id="CADCWM010001033">
    <property type="protein sequence ID" value="CAA9587337.1"/>
    <property type="molecule type" value="Genomic_DNA"/>
</dbReference>
<keyword evidence="1" id="KW-0812">Transmembrane</keyword>
<keyword evidence="1" id="KW-0472">Membrane</keyword>
<gene>
    <name evidence="2" type="ORF">AVDCRST_MAG88-4159</name>
</gene>
<reference evidence="2" key="1">
    <citation type="submission" date="2020-02" db="EMBL/GenBank/DDBJ databases">
        <authorList>
            <person name="Meier V. D."/>
        </authorList>
    </citation>
    <scope>NUCLEOTIDE SEQUENCE</scope>
    <source>
        <strain evidence="2">AVDCRST_MAG88</strain>
    </source>
</reference>
<evidence type="ECO:0000313" key="2">
    <source>
        <dbReference type="EMBL" id="CAA9587337.1"/>
    </source>
</evidence>
<sequence length="88" mass="9558">MPPVACCTFLTFVSTAIRPGAITAPAMEVVEAQPPTPPPSSAITATPPRIWRRMERRMLLRVAGFWSWAMGFTLSLAGRPSRLGPSFS</sequence>
<proteinExistence type="predicted"/>
<evidence type="ECO:0000256" key="1">
    <source>
        <dbReference type="SAM" id="Phobius"/>
    </source>
</evidence>
<dbReference type="AlphaFoldDB" id="A0A6J4VW70"/>
<keyword evidence="1" id="KW-1133">Transmembrane helix</keyword>
<accession>A0A6J4VW70</accession>
<name>A0A6J4VW70_9BACT</name>
<organism evidence="2">
    <name type="scientific">uncultured Thermomicrobiales bacterium</name>
    <dbReference type="NCBI Taxonomy" id="1645740"/>
    <lineage>
        <taxon>Bacteria</taxon>
        <taxon>Pseudomonadati</taxon>
        <taxon>Thermomicrobiota</taxon>
        <taxon>Thermomicrobia</taxon>
        <taxon>Thermomicrobiales</taxon>
        <taxon>environmental samples</taxon>
    </lineage>
</organism>
<feature type="transmembrane region" description="Helical" evidence="1">
    <location>
        <begin position="58"/>
        <end position="78"/>
    </location>
</feature>
<protein>
    <submittedName>
        <fullName evidence="2">Uncharacterized protein</fullName>
    </submittedName>
</protein>